<keyword evidence="1" id="KW-0479">Metal-binding</keyword>
<dbReference type="HOGENOM" id="CLU_1036180_0_0_1"/>
<dbReference type="OMA" id="TIWNFIT"/>
<evidence type="ECO:0000313" key="4">
    <source>
        <dbReference type="EMBL" id="EAS03243.1"/>
    </source>
</evidence>
<evidence type="ECO:0000256" key="2">
    <source>
        <dbReference type="SAM" id="MobiDB-lite"/>
    </source>
</evidence>
<dbReference type="PROSITE" id="PS00028">
    <property type="entry name" value="ZINC_FINGER_C2H2_1"/>
    <property type="match status" value="1"/>
</dbReference>
<dbReference type="OrthoDB" id="291165at2759"/>
<dbReference type="RefSeq" id="XP_001023488.1">
    <property type="nucleotide sequence ID" value="XM_001023488.1"/>
</dbReference>
<dbReference type="Gene3D" id="3.30.160.60">
    <property type="entry name" value="Classic Zinc Finger"/>
    <property type="match status" value="1"/>
</dbReference>
<keyword evidence="1" id="KW-0862">Zinc</keyword>
<dbReference type="GO" id="GO:0008270">
    <property type="term" value="F:zinc ion binding"/>
    <property type="evidence" value="ECO:0007669"/>
    <property type="project" value="UniProtKB-KW"/>
</dbReference>
<proteinExistence type="predicted"/>
<keyword evidence="5" id="KW-1185">Reference proteome</keyword>
<dbReference type="eggNOG" id="ENOG502SVCQ">
    <property type="taxonomic scope" value="Eukaryota"/>
</dbReference>
<feature type="compositionally biased region" description="Polar residues" evidence="2">
    <location>
        <begin position="88"/>
        <end position="102"/>
    </location>
</feature>
<dbReference type="InParanoid" id="I7M3J2"/>
<evidence type="ECO:0000256" key="1">
    <source>
        <dbReference type="PROSITE-ProRule" id="PRU00042"/>
    </source>
</evidence>
<dbReference type="GeneID" id="7826584"/>
<feature type="region of interest" description="Disordered" evidence="2">
    <location>
        <begin position="61"/>
        <end position="104"/>
    </location>
</feature>
<gene>
    <name evidence="4" type="ORF">TTHERM_00535790</name>
</gene>
<dbReference type="Proteomes" id="UP000009168">
    <property type="component" value="Unassembled WGS sequence"/>
</dbReference>
<feature type="region of interest" description="Disordered" evidence="2">
    <location>
        <begin position="1"/>
        <end position="30"/>
    </location>
</feature>
<evidence type="ECO:0000313" key="5">
    <source>
        <dbReference type="Proteomes" id="UP000009168"/>
    </source>
</evidence>
<feature type="domain" description="C2H2-type" evidence="3">
    <location>
        <begin position="38"/>
        <end position="68"/>
    </location>
</feature>
<evidence type="ECO:0000259" key="3">
    <source>
        <dbReference type="PROSITE" id="PS50157"/>
    </source>
</evidence>
<name>I7M3J2_TETTS</name>
<keyword evidence="1" id="KW-0863">Zinc-finger</keyword>
<dbReference type="PROSITE" id="PS50157">
    <property type="entry name" value="ZINC_FINGER_C2H2_2"/>
    <property type="match status" value="1"/>
</dbReference>
<dbReference type="InterPro" id="IPR013087">
    <property type="entry name" value="Znf_C2H2_type"/>
</dbReference>
<organism evidence="4 5">
    <name type="scientific">Tetrahymena thermophila (strain SB210)</name>
    <dbReference type="NCBI Taxonomy" id="312017"/>
    <lineage>
        <taxon>Eukaryota</taxon>
        <taxon>Sar</taxon>
        <taxon>Alveolata</taxon>
        <taxon>Ciliophora</taxon>
        <taxon>Intramacronucleata</taxon>
        <taxon>Oligohymenophorea</taxon>
        <taxon>Hymenostomatida</taxon>
        <taxon>Tetrahymenina</taxon>
        <taxon>Tetrahymenidae</taxon>
        <taxon>Tetrahymena</taxon>
    </lineage>
</organism>
<reference evidence="5" key="1">
    <citation type="journal article" date="2006" name="PLoS Biol.">
        <title>Macronuclear genome sequence of the ciliate Tetrahymena thermophila, a model eukaryote.</title>
        <authorList>
            <person name="Eisen J.A."/>
            <person name="Coyne R.S."/>
            <person name="Wu M."/>
            <person name="Wu D."/>
            <person name="Thiagarajan M."/>
            <person name="Wortman J.R."/>
            <person name="Badger J.H."/>
            <person name="Ren Q."/>
            <person name="Amedeo P."/>
            <person name="Jones K.M."/>
            <person name="Tallon L.J."/>
            <person name="Delcher A.L."/>
            <person name="Salzberg S.L."/>
            <person name="Silva J.C."/>
            <person name="Haas B.J."/>
            <person name="Majoros W.H."/>
            <person name="Farzad M."/>
            <person name="Carlton J.M."/>
            <person name="Smith R.K. Jr."/>
            <person name="Garg J."/>
            <person name="Pearlman R.E."/>
            <person name="Karrer K.M."/>
            <person name="Sun L."/>
            <person name="Manning G."/>
            <person name="Elde N.C."/>
            <person name="Turkewitz A.P."/>
            <person name="Asai D.J."/>
            <person name="Wilkes D.E."/>
            <person name="Wang Y."/>
            <person name="Cai H."/>
            <person name="Collins K."/>
            <person name="Stewart B.A."/>
            <person name="Lee S.R."/>
            <person name="Wilamowska K."/>
            <person name="Weinberg Z."/>
            <person name="Ruzzo W.L."/>
            <person name="Wloga D."/>
            <person name="Gaertig J."/>
            <person name="Frankel J."/>
            <person name="Tsao C.-C."/>
            <person name="Gorovsky M.A."/>
            <person name="Keeling P.J."/>
            <person name="Waller R.F."/>
            <person name="Patron N.J."/>
            <person name="Cherry J.M."/>
            <person name="Stover N.A."/>
            <person name="Krieger C.J."/>
            <person name="del Toro C."/>
            <person name="Ryder H.F."/>
            <person name="Williamson S.C."/>
            <person name="Barbeau R.A."/>
            <person name="Hamilton E.P."/>
            <person name="Orias E."/>
        </authorList>
    </citation>
    <scope>NUCLEOTIDE SEQUENCE [LARGE SCALE GENOMIC DNA]</scope>
    <source>
        <strain evidence="5">SB210</strain>
    </source>
</reference>
<dbReference type="KEGG" id="tet:TTHERM_00535790"/>
<dbReference type="AlphaFoldDB" id="I7M3J2"/>
<sequence length="269" mass="30949">MGGGNGQNEDSNNSGEQDSASIARKQHRRNKNEIEREYICGWPDCGKQYGTNAALYTHTKNKHKSIEHPNTKRPNSESVVGRKGRPLQSLQENKGFPINSNEPPKDLEKKLHVISIWSDSRFIDMIHLIGMYGDSENTNQFTREMEDESSAITEETIKEYIDKIKNQFDSKMPFICPPHVKNFLIKASHFWKAKVQEELNIVLLYSVMFSGQAIKTLQTYISNKDRTEYKTFQKLIDSKKGEEFSNFVLKIYKILMEQQNTTENGDATS</sequence>
<protein>
    <submittedName>
        <fullName evidence="4">Zinc finger, C2H2 type family protein</fullName>
    </submittedName>
</protein>
<accession>I7M3J2</accession>
<dbReference type="EMBL" id="GG662495">
    <property type="protein sequence ID" value="EAS03243.1"/>
    <property type="molecule type" value="Genomic_DNA"/>
</dbReference>
<feature type="compositionally biased region" description="Polar residues" evidence="2">
    <location>
        <begin position="7"/>
        <end position="20"/>
    </location>
</feature>